<dbReference type="InterPro" id="IPR023717">
    <property type="entry name" value="Pro-tRNA-Synthase_IIa_type1"/>
</dbReference>
<evidence type="ECO:0000256" key="4">
    <source>
        <dbReference type="ARBA" id="ARBA00022598"/>
    </source>
</evidence>
<dbReference type="EC" id="6.1.1.15" evidence="10"/>
<protein>
    <recommendedName>
        <fullName evidence="10">Proline--tRNA ligase</fullName>
        <ecNumber evidence="10">6.1.1.15</ecNumber>
    </recommendedName>
    <alternativeName>
        <fullName evidence="10">Prolyl-tRNA synthetase</fullName>
        <shortName evidence="10">ProRS</shortName>
    </alternativeName>
</protein>
<comment type="caution">
    <text evidence="12">The sequence shown here is derived from an EMBL/GenBank/DDBJ whole genome shotgun (WGS) entry which is preliminary data.</text>
</comment>
<dbReference type="Proteomes" id="UP000606721">
    <property type="component" value="Unassembled WGS sequence"/>
</dbReference>
<dbReference type="InterPro" id="IPR002314">
    <property type="entry name" value="aa-tRNA-synt_IIb"/>
</dbReference>
<dbReference type="HAMAP" id="MF_01569">
    <property type="entry name" value="Pro_tRNA_synth_type1"/>
    <property type="match status" value="1"/>
</dbReference>
<accession>A0ABR8BU94</accession>
<dbReference type="SUPFAM" id="SSF52954">
    <property type="entry name" value="Class II aaRS ABD-related"/>
    <property type="match status" value="1"/>
</dbReference>
<evidence type="ECO:0000256" key="1">
    <source>
        <dbReference type="ARBA" id="ARBA00004496"/>
    </source>
</evidence>
<dbReference type="EMBL" id="JACJQT010000005">
    <property type="protein sequence ID" value="MBD2277326.1"/>
    <property type="molecule type" value="Genomic_DNA"/>
</dbReference>
<comment type="similarity">
    <text evidence="10">Belongs to the class-II aminoacyl-tRNA synthetase family. ProS type 1 subfamily.</text>
</comment>
<dbReference type="PANTHER" id="PTHR42753:SF2">
    <property type="entry name" value="PROLINE--TRNA LIGASE"/>
    <property type="match status" value="1"/>
</dbReference>
<keyword evidence="13" id="KW-1185">Reference proteome</keyword>
<evidence type="ECO:0000256" key="3">
    <source>
        <dbReference type="ARBA" id="ARBA00022490"/>
    </source>
</evidence>
<dbReference type="InterPro" id="IPR004154">
    <property type="entry name" value="Anticodon-bd"/>
</dbReference>
<dbReference type="InterPro" id="IPR033730">
    <property type="entry name" value="ProRS_core_prok"/>
</dbReference>
<keyword evidence="8 10" id="KW-0030">Aminoacyl-tRNA synthetase</keyword>
<dbReference type="SUPFAM" id="SSF55826">
    <property type="entry name" value="YbaK/ProRS associated domain"/>
    <property type="match status" value="1"/>
</dbReference>
<dbReference type="InterPro" id="IPR045864">
    <property type="entry name" value="aa-tRNA-synth_II/BPL/LPL"/>
</dbReference>
<dbReference type="InterPro" id="IPR036621">
    <property type="entry name" value="Anticodon-bd_dom_sf"/>
</dbReference>
<organism evidence="12 13">
    <name type="scientific">Aphanizomenon flos-aquae FACHB-1040</name>
    <dbReference type="NCBI Taxonomy" id="2692887"/>
    <lineage>
        <taxon>Bacteria</taxon>
        <taxon>Bacillati</taxon>
        <taxon>Cyanobacteriota</taxon>
        <taxon>Cyanophyceae</taxon>
        <taxon>Nostocales</taxon>
        <taxon>Aphanizomenonaceae</taxon>
        <taxon>Aphanizomenon</taxon>
    </lineage>
</organism>
<dbReference type="CDD" id="cd04334">
    <property type="entry name" value="ProRS-INS"/>
    <property type="match status" value="1"/>
</dbReference>
<feature type="domain" description="Aminoacyl-transfer RNA synthetases class-II family profile" evidence="11">
    <location>
        <begin position="38"/>
        <end position="601"/>
    </location>
</feature>
<keyword evidence="5 10" id="KW-0547">Nucleotide-binding</keyword>
<dbReference type="Gene3D" id="3.40.50.800">
    <property type="entry name" value="Anticodon-binding domain"/>
    <property type="match status" value="1"/>
</dbReference>
<dbReference type="InterPro" id="IPR004500">
    <property type="entry name" value="Pro-tRNA-synth_IIa_bac-type"/>
</dbReference>
<dbReference type="NCBIfam" id="TIGR00409">
    <property type="entry name" value="proS_fam_II"/>
    <property type="match status" value="1"/>
</dbReference>
<evidence type="ECO:0000313" key="12">
    <source>
        <dbReference type="EMBL" id="MBD2277326.1"/>
    </source>
</evidence>
<keyword evidence="7 10" id="KW-0648">Protein biosynthesis</keyword>
<dbReference type="InterPro" id="IPR006195">
    <property type="entry name" value="aa-tRNA-synth_II"/>
</dbReference>
<sequence>MRLSQMLFVTLRDDPADAEIPSHKLLLRAGYIRRIGGGIYAYLPLMWRVLQKVSQIVREEMNATGAQECLLPQLQPAELWQESGRWDTYTKAEGIMFSLVDRREQQLGLGPTHEEVITTVARDMIRSYRQLPVHLYQIQTKFRDEIRPRFGLMRGREFIMKDGYSFHADEESLKKTYQDMYTAYSNMLRRSGLAFRAVEADSGAIGGSGSTEFMVLADAGEDEVLYTEDGKYAANVEKAVSIPAAAETSPFTTFEKRETPGTDTIEKLCNFLKCSRSQIVKNILYKTISDKGWTYFVLVSIRGDQEINEVKLQNEYLKHFSPNRDLESSGQNYPEIRSKLKEIRPTLLKLELIDTQEQSRWFSQPLPVGYIGPNLSDDYLLPCPRLTKEQIQELTGLQSPLLDEVLNADLVGVPRKDYELLNVGLSIHKRLLSLGSITLPSTSGIAKALEFNSLLNAYKGLQNFQKQYPYPGFIHLVDNTVTELKNFVTGANENGYHVVGANWREQIKLPEEEAFTVDIRKAIPGDRSLHNPEQTLQTARGIEAGHIFQLGTKYSEAMGATYTNEQGEEKPLVMGCYGVGVSRLAQSAVEQSYDKDGIIWPVAIAPYHAIITIPNIKDAQQIAVAEKLYTELNQAGIETLLDDRDERAGVKFKDADLIGIPFRIVTGRAITNGKVEVVKRATRESQEIVIDEVINTLQQWIKDAIEG</sequence>
<evidence type="ECO:0000256" key="10">
    <source>
        <dbReference type="HAMAP-Rule" id="MF_01569"/>
    </source>
</evidence>
<comment type="domain">
    <text evidence="10">Consists of three domains: the N-terminal catalytic domain, the editing domain and the C-terminal anticodon-binding domain.</text>
</comment>
<comment type="catalytic activity">
    <reaction evidence="9 10">
        <text>tRNA(Pro) + L-proline + ATP = L-prolyl-tRNA(Pro) + AMP + diphosphate</text>
        <dbReference type="Rhea" id="RHEA:14305"/>
        <dbReference type="Rhea" id="RHEA-COMP:9700"/>
        <dbReference type="Rhea" id="RHEA-COMP:9702"/>
        <dbReference type="ChEBI" id="CHEBI:30616"/>
        <dbReference type="ChEBI" id="CHEBI:33019"/>
        <dbReference type="ChEBI" id="CHEBI:60039"/>
        <dbReference type="ChEBI" id="CHEBI:78442"/>
        <dbReference type="ChEBI" id="CHEBI:78532"/>
        <dbReference type="ChEBI" id="CHEBI:456215"/>
        <dbReference type="EC" id="6.1.1.15"/>
    </reaction>
</comment>
<dbReference type="InterPro" id="IPR044140">
    <property type="entry name" value="ProRS_anticodon_short"/>
</dbReference>
<reference evidence="12 13" key="1">
    <citation type="journal article" date="2020" name="ISME J.">
        <title>Comparative genomics reveals insights into cyanobacterial evolution and habitat adaptation.</title>
        <authorList>
            <person name="Chen M.Y."/>
            <person name="Teng W.K."/>
            <person name="Zhao L."/>
            <person name="Hu C.X."/>
            <person name="Zhou Y.K."/>
            <person name="Han B.P."/>
            <person name="Song L.R."/>
            <person name="Shu W.S."/>
        </authorList>
    </citation>
    <scope>NUCLEOTIDE SEQUENCE [LARGE SCALE GENOMIC DNA]</scope>
    <source>
        <strain evidence="12 13">FACHB-1040</strain>
    </source>
</reference>
<dbReference type="InterPro" id="IPR036754">
    <property type="entry name" value="YbaK/aa-tRNA-synt-asso_dom_sf"/>
</dbReference>
<dbReference type="RefSeq" id="WP_190382202.1">
    <property type="nucleotide sequence ID" value="NZ_JACJQT010000005.1"/>
</dbReference>
<evidence type="ECO:0000256" key="8">
    <source>
        <dbReference type="ARBA" id="ARBA00023146"/>
    </source>
</evidence>
<evidence type="ECO:0000256" key="5">
    <source>
        <dbReference type="ARBA" id="ARBA00022741"/>
    </source>
</evidence>
<dbReference type="SUPFAM" id="SSF55681">
    <property type="entry name" value="Class II aaRS and biotin synthetases"/>
    <property type="match status" value="1"/>
</dbReference>
<keyword evidence="3 10" id="KW-0963">Cytoplasm</keyword>
<keyword evidence="4 10" id="KW-0436">Ligase</keyword>
<comment type="subunit">
    <text evidence="2 10">Homodimer.</text>
</comment>
<dbReference type="Pfam" id="PF00587">
    <property type="entry name" value="tRNA-synt_2b"/>
    <property type="match status" value="1"/>
</dbReference>
<dbReference type="PANTHER" id="PTHR42753">
    <property type="entry name" value="MITOCHONDRIAL RIBOSOME PROTEIN L39/PROLYL-TRNA LIGASE FAMILY MEMBER"/>
    <property type="match status" value="1"/>
</dbReference>
<gene>
    <name evidence="10 12" type="primary">proS</name>
    <name evidence="12" type="ORF">H6F99_03005</name>
</gene>
<dbReference type="InterPro" id="IPR002316">
    <property type="entry name" value="Pro-tRNA-ligase_IIa"/>
</dbReference>
<comment type="subcellular location">
    <subcellularLocation>
        <location evidence="1 10">Cytoplasm</location>
    </subcellularLocation>
</comment>
<dbReference type="PROSITE" id="PS50862">
    <property type="entry name" value="AA_TRNA_LIGASE_II"/>
    <property type="match status" value="1"/>
</dbReference>
<evidence type="ECO:0000256" key="2">
    <source>
        <dbReference type="ARBA" id="ARBA00011738"/>
    </source>
</evidence>
<dbReference type="Gene3D" id="3.30.930.10">
    <property type="entry name" value="Bira Bifunctional Protein, Domain 2"/>
    <property type="match status" value="2"/>
</dbReference>
<evidence type="ECO:0000256" key="9">
    <source>
        <dbReference type="ARBA" id="ARBA00047671"/>
    </source>
</evidence>
<evidence type="ECO:0000259" key="11">
    <source>
        <dbReference type="PROSITE" id="PS50862"/>
    </source>
</evidence>
<keyword evidence="6 10" id="KW-0067">ATP-binding</keyword>
<dbReference type="GO" id="GO:0004827">
    <property type="term" value="F:proline-tRNA ligase activity"/>
    <property type="evidence" value="ECO:0007669"/>
    <property type="project" value="UniProtKB-EC"/>
</dbReference>
<name>A0ABR8BU94_APHFL</name>
<dbReference type="Pfam" id="PF04073">
    <property type="entry name" value="tRNA_edit"/>
    <property type="match status" value="1"/>
</dbReference>
<evidence type="ECO:0000313" key="13">
    <source>
        <dbReference type="Proteomes" id="UP000606721"/>
    </source>
</evidence>
<dbReference type="InterPro" id="IPR050062">
    <property type="entry name" value="Pro-tRNA_synthetase"/>
</dbReference>
<dbReference type="Pfam" id="PF03129">
    <property type="entry name" value="HGTP_anticodon"/>
    <property type="match status" value="1"/>
</dbReference>
<dbReference type="CDD" id="cd00779">
    <property type="entry name" value="ProRS_core_prok"/>
    <property type="match status" value="1"/>
</dbReference>
<comment type="function">
    <text evidence="10">Catalyzes the attachment of proline to tRNA(Pro) in a two-step reaction: proline is first activated by ATP to form Pro-AMP and then transferred to the acceptor end of tRNA(Pro). As ProRS can inadvertently accommodate and process non-cognate amino acids such as alanine and cysteine, to avoid such errors it has two additional distinct editing activities against alanine. One activity is designated as 'pretransfer' editing and involves the tRNA(Pro)-independent hydrolysis of activated Ala-AMP. The other activity is designated 'posttransfer' editing and involves deacylation of mischarged Ala-tRNA(Pro). The misacylated Cys-tRNA(Pro) is not edited by ProRS.</text>
</comment>
<evidence type="ECO:0000256" key="6">
    <source>
        <dbReference type="ARBA" id="ARBA00022840"/>
    </source>
</evidence>
<dbReference type="InterPro" id="IPR007214">
    <property type="entry name" value="YbaK/aa-tRNA-synth-assoc-dom"/>
</dbReference>
<dbReference type="PRINTS" id="PR01046">
    <property type="entry name" value="TRNASYNTHPRO"/>
</dbReference>
<dbReference type="CDD" id="cd00861">
    <property type="entry name" value="ProRS_anticodon_short"/>
    <property type="match status" value="1"/>
</dbReference>
<proteinExistence type="inferred from homology"/>
<evidence type="ECO:0000256" key="7">
    <source>
        <dbReference type="ARBA" id="ARBA00022917"/>
    </source>
</evidence>